<gene>
    <name evidence="2" type="ORF">A6302_03912</name>
</gene>
<comment type="caution">
    <text evidence="2">The sequence shown here is derived from an EMBL/GenBank/DDBJ whole genome shotgun (WGS) entry which is preliminary data.</text>
</comment>
<feature type="region of interest" description="Disordered" evidence="1">
    <location>
        <begin position="718"/>
        <end position="795"/>
    </location>
</feature>
<name>A0A1E3GXJ9_9HYPH</name>
<evidence type="ECO:0000256" key="1">
    <source>
        <dbReference type="SAM" id="MobiDB-lite"/>
    </source>
</evidence>
<dbReference type="EMBL" id="MCRJ01000133">
    <property type="protein sequence ID" value="ODN68788.1"/>
    <property type="molecule type" value="Genomic_DNA"/>
</dbReference>
<dbReference type="RefSeq" id="WP_210183376.1">
    <property type="nucleotide sequence ID" value="NZ_MCRJ01000133.1"/>
</dbReference>
<sequence length="1215" mass="132356">MSATWFDHAIATVAPRMAARRVMARQAFETLTRGYDGAARGRRTEGWRAPGSSADTEIGVAGALLRDRMRDLVRNNPHAAKAVAVLVNNIIGAGIMPRAASGDDKLDRKVDALFERWTADCDADGQLDFYGLQTLICREMVEAGEVLVRRRLRRASDGLPVPLQLQVLEADFLDATKSGAIGAGRLVQGIEFDPLGKRRAYWLHAEHPGDAYGALQNGLQSRPVPATEIAHVYEKQRTQARGVPWGAPVIRSLRDLDDYEVAELVRKKTEACVTAIVFGDDEAQQGIAPSVVDADGNRVEQFEPGLIAYARGGKDIRFNQPAATGGYGEYKRASLHTISAGFRVPYELLTGDLSQVNYSSIRAGLVEFRRMIDAVQWQLFIPMLCAPVWRWFTEAAWAAGQIPTPDVPVEWSPPKFDAVDPYKDAMADLLAIRTGTMTLAQAIARQGHNPDAVLAEIAATNAKLDALGLVLDSDPRRVTKTGSAQSKDGASDPVTDPAADEQDTDDPAADADNDPAATRTITRRRPTNRTDPMDTMIELPAMRRSAELAPNTADADSRTVEVVWSAGARVRRATFFGEPYDEELSLDPAHVRLDRLNAGAPFLKVHELDTLDAVIGSVVPGSARIENGRGIALVRISERADVEPIWRDIQAGHIRAVSIGYQVHRFEVSKPEAARELWRAVDWTPFEVSAVAVGADPAAGFRAQHPLHDCVLHRRDAPTEQGASPMTDKTQPPASDAATPTTQPTAPVETEETPMTEPKAAAPDPKVAASETRSQPKTQATPAPDTEAVATRAREAERDRVSTIYDLTGRLNLERGFAEDLVKRGVSVDESRRLILDQVASRSDETRTFPHVSVPLGGRDERITRRDAVANALLHRYSPTLFQLEDAARQYRGMTLLELARESLGNAGVNTRGLSRDEVATRALHSTSDFPEILSAVTNKTLRQAYEAYPRTFMLFCRQVLATDFKAMHRVQLGEAPQLLEVGESGEFKRGTLGESKESYKVKTYGRVVAITRQTLINDDLDAFTRIPAMYGNSIAQLESDVVWGIITANPAMADGNALFHTTHKNLAGTGAALDVGSVGAARAAMAKQTGLDKKTVLNVRPAFLIVPASLELKAEQLVAQNLVPAATSSVVPQSIRTLAPISEPRLDAASETAWYLAASPNQIDTIEYAYLEGQQGAYIETRNGFDVDGVEIKCRLDFGAKAIDWRGLYKNPGA</sequence>
<feature type="compositionally biased region" description="Acidic residues" evidence="1">
    <location>
        <begin position="498"/>
        <end position="513"/>
    </location>
</feature>
<feature type="compositionally biased region" description="Polar residues" evidence="1">
    <location>
        <begin position="721"/>
        <end position="730"/>
    </location>
</feature>
<dbReference type="NCBIfam" id="TIGR01539">
    <property type="entry name" value="portal_lambda"/>
    <property type="match status" value="1"/>
</dbReference>
<organism evidence="2 3">
    <name type="scientific">Methylobrevis pamukkalensis</name>
    <dbReference type="NCBI Taxonomy" id="1439726"/>
    <lineage>
        <taxon>Bacteria</taxon>
        <taxon>Pseudomonadati</taxon>
        <taxon>Pseudomonadota</taxon>
        <taxon>Alphaproteobacteria</taxon>
        <taxon>Hyphomicrobiales</taxon>
        <taxon>Pleomorphomonadaceae</taxon>
        <taxon>Methylobrevis</taxon>
    </lineage>
</organism>
<dbReference type="Pfam" id="PF05136">
    <property type="entry name" value="Phage_portal_2"/>
    <property type="match status" value="1"/>
</dbReference>
<dbReference type="Proteomes" id="UP000094622">
    <property type="component" value="Unassembled WGS sequence"/>
</dbReference>
<feature type="compositionally biased region" description="Low complexity" evidence="1">
    <location>
        <begin position="732"/>
        <end position="748"/>
    </location>
</feature>
<protein>
    <submittedName>
        <fullName evidence="2">Phage portal protein, lambda family</fullName>
    </submittedName>
</protein>
<accession>A0A1E3GXJ9</accession>
<dbReference type="PATRIC" id="fig|1439726.3.peg.4126"/>
<dbReference type="Pfam" id="PF25209">
    <property type="entry name" value="Phage_capsid_4"/>
    <property type="match status" value="1"/>
</dbReference>
<dbReference type="InterPro" id="IPR006429">
    <property type="entry name" value="Phage_lambda_portal"/>
</dbReference>
<evidence type="ECO:0000313" key="2">
    <source>
        <dbReference type="EMBL" id="ODN68788.1"/>
    </source>
</evidence>
<feature type="compositionally biased region" description="Low complexity" evidence="1">
    <location>
        <begin position="755"/>
        <end position="769"/>
    </location>
</feature>
<feature type="region of interest" description="Disordered" evidence="1">
    <location>
        <begin position="478"/>
        <end position="534"/>
    </location>
</feature>
<feature type="compositionally biased region" description="Polar residues" evidence="1">
    <location>
        <begin position="771"/>
        <end position="781"/>
    </location>
</feature>
<evidence type="ECO:0000313" key="3">
    <source>
        <dbReference type="Proteomes" id="UP000094622"/>
    </source>
</evidence>
<keyword evidence="3" id="KW-1185">Reference proteome</keyword>
<dbReference type="AlphaFoldDB" id="A0A1E3GXJ9"/>
<dbReference type="GO" id="GO:0005198">
    <property type="term" value="F:structural molecule activity"/>
    <property type="evidence" value="ECO:0007669"/>
    <property type="project" value="InterPro"/>
</dbReference>
<proteinExistence type="predicted"/>
<reference evidence="2 3" key="1">
    <citation type="submission" date="2016-07" db="EMBL/GenBank/DDBJ databases">
        <title>Draft Genome Sequence of Methylobrevis pamukkalensis PK2.</title>
        <authorList>
            <person name="Vasilenko O.V."/>
            <person name="Doronina N.V."/>
            <person name="Shmareva M.N."/>
            <person name="Tarlachkov S.V."/>
            <person name="Mustakhimov I."/>
            <person name="Trotsenko Y.A."/>
        </authorList>
    </citation>
    <scope>NUCLEOTIDE SEQUENCE [LARGE SCALE GENOMIC DNA]</scope>
    <source>
        <strain evidence="2 3">PK2</strain>
    </source>
</reference>
<dbReference type="NCBIfam" id="NF045541">
    <property type="entry name" value="scaf_prot_MCP2"/>
    <property type="match status" value="1"/>
</dbReference>
<dbReference type="GO" id="GO:0019068">
    <property type="term" value="P:virion assembly"/>
    <property type="evidence" value="ECO:0007669"/>
    <property type="project" value="InterPro"/>
</dbReference>